<dbReference type="RefSeq" id="WP_074241615.1">
    <property type="nucleotide sequence ID" value="NZ_FSRA01000002.1"/>
</dbReference>
<dbReference type="STRING" id="536979.SAMN04488055_4251"/>
<keyword evidence="1" id="KW-0472">Membrane</keyword>
<accession>A0A1N6JPM0</accession>
<dbReference type="EMBL" id="FSRA01000002">
    <property type="protein sequence ID" value="SIO46298.1"/>
    <property type="molecule type" value="Genomic_DNA"/>
</dbReference>
<evidence type="ECO:0000256" key="1">
    <source>
        <dbReference type="SAM" id="Phobius"/>
    </source>
</evidence>
<protein>
    <submittedName>
        <fullName evidence="2">Uncharacterized protein</fullName>
    </submittedName>
</protein>
<evidence type="ECO:0000313" key="2">
    <source>
        <dbReference type="EMBL" id="SIO46298.1"/>
    </source>
</evidence>
<keyword evidence="1" id="KW-0812">Transmembrane</keyword>
<keyword evidence="3" id="KW-1185">Reference proteome</keyword>
<reference evidence="2 3" key="1">
    <citation type="submission" date="2016-11" db="EMBL/GenBank/DDBJ databases">
        <authorList>
            <person name="Jaros S."/>
            <person name="Januszkiewicz K."/>
            <person name="Wedrychowicz H."/>
        </authorList>
    </citation>
    <scope>NUCLEOTIDE SEQUENCE [LARGE SCALE GENOMIC DNA]</scope>
    <source>
        <strain evidence="2 3">DSM 24787</strain>
    </source>
</reference>
<feature type="transmembrane region" description="Helical" evidence="1">
    <location>
        <begin position="78"/>
        <end position="99"/>
    </location>
</feature>
<proteinExistence type="predicted"/>
<dbReference type="OrthoDB" id="670903at2"/>
<organism evidence="2 3">
    <name type="scientific">Chitinophaga niabensis</name>
    <dbReference type="NCBI Taxonomy" id="536979"/>
    <lineage>
        <taxon>Bacteria</taxon>
        <taxon>Pseudomonadati</taxon>
        <taxon>Bacteroidota</taxon>
        <taxon>Chitinophagia</taxon>
        <taxon>Chitinophagales</taxon>
        <taxon>Chitinophagaceae</taxon>
        <taxon>Chitinophaga</taxon>
    </lineage>
</organism>
<evidence type="ECO:0000313" key="3">
    <source>
        <dbReference type="Proteomes" id="UP000185003"/>
    </source>
</evidence>
<name>A0A1N6JPM0_9BACT</name>
<gene>
    <name evidence="2" type="ORF">SAMN04488055_4251</name>
</gene>
<dbReference type="Proteomes" id="UP000185003">
    <property type="component" value="Unassembled WGS sequence"/>
</dbReference>
<dbReference type="AlphaFoldDB" id="A0A1N6JPM0"/>
<sequence>MPKKKVTNLAMLEEEILRLREKSRGLEDQLGERVDHFKANYKSMAMNSVIPGVANSGVFGFVGKVAQTAFKSGSGKSLITSALMTALEFIAVRFGVKLVNNFQQKRRRKKAEKAAKTEE</sequence>
<keyword evidence="1" id="KW-1133">Transmembrane helix</keyword>